<dbReference type="EMBL" id="BGZK01000055">
    <property type="protein sequence ID" value="GBP13124.1"/>
    <property type="molecule type" value="Genomic_DNA"/>
</dbReference>
<comment type="caution">
    <text evidence="1">The sequence shown here is derived from an EMBL/GenBank/DDBJ whole genome shotgun (WGS) entry which is preliminary data.</text>
</comment>
<dbReference type="Proteomes" id="UP000299102">
    <property type="component" value="Unassembled WGS sequence"/>
</dbReference>
<name>A0A4C1TG53_EUMVA</name>
<accession>A0A4C1TG53</accession>
<gene>
    <name evidence="1" type="ORF">EVAR_93090_1</name>
</gene>
<dbReference type="AlphaFoldDB" id="A0A4C1TG53"/>
<sequence>MNVQKILNTKYYRPTNSENTGKIIIKVECIHSIELDVSDCSERDGRKVTQSDERSTRWRDSAGRLVCARAPHRRHRSAESCLDGHRIVHDCSPERCLVSNSKWHEK</sequence>
<reference evidence="1 2" key="1">
    <citation type="journal article" date="2019" name="Commun. Biol.">
        <title>The bagworm genome reveals a unique fibroin gene that provides high tensile strength.</title>
        <authorList>
            <person name="Kono N."/>
            <person name="Nakamura H."/>
            <person name="Ohtoshi R."/>
            <person name="Tomita M."/>
            <person name="Numata K."/>
            <person name="Arakawa K."/>
        </authorList>
    </citation>
    <scope>NUCLEOTIDE SEQUENCE [LARGE SCALE GENOMIC DNA]</scope>
</reference>
<organism evidence="1 2">
    <name type="scientific">Eumeta variegata</name>
    <name type="common">Bagworm moth</name>
    <name type="synonym">Eumeta japonica</name>
    <dbReference type="NCBI Taxonomy" id="151549"/>
    <lineage>
        <taxon>Eukaryota</taxon>
        <taxon>Metazoa</taxon>
        <taxon>Ecdysozoa</taxon>
        <taxon>Arthropoda</taxon>
        <taxon>Hexapoda</taxon>
        <taxon>Insecta</taxon>
        <taxon>Pterygota</taxon>
        <taxon>Neoptera</taxon>
        <taxon>Endopterygota</taxon>
        <taxon>Lepidoptera</taxon>
        <taxon>Glossata</taxon>
        <taxon>Ditrysia</taxon>
        <taxon>Tineoidea</taxon>
        <taxon>Psychidae</taxon>
        <taxon>Oiketicinae</taxon>
        <taxon>Eumeta</taxon>
    </lineage>
</organism>
<evidence type="ECO:0000313" key="2">
    <source>
        <dbReference type="Proteomes" id="UP000299102"/>
    </source>
</evidence>
<keyword evidence="2" id="KW-1185">Reference proteome</keyword>
<evidence type="ECO:0000313" key="1">
    <source>
        <dbReference type="EMBL" id="GBP13124.1"/>
    </source>
</evidence>
<protein>
    <submittedName>
        <fullName evidence="1">Uncharacterized protein</fullName>
    </submittedName>
</protein>
<proteinExistence type="predicted"/>